<dbReference type="Gene3D" id="3.40.50.2300">
    <property type="match status" value="1"/>
</dbReference>
<comment type="caution">
    <text evidence="4">The sequence shown here is derived from an EMBL/GenBank/DDBJ whole genome shotgun (WGS) entry which is preliminary data.</text>
</comment>
<keyword evidence="1 2" id="KW-0597">Phosphoprotein</keyword>
<dbReference type="InterPro" id="IPR001789">
    <property type="entry name" value="Sig_transdc_resp-reg_receiver"/>
</dbReference>
<dbReference type="GO" id="GO:0000160">
    <property type="term" value="P:phosphorelay signal transduction system"/>
    <property type="evidence" value="ECO:0007669"/>
    <property type="project" value="InterPro"/>
</dbReference>
<dbReference type="OrthoDB" id="9763857at2"/>
<reference evidence="4 5" key="1">
    <citation type="submission" date="2019-03" db="EMBL/GenBank/DDBJ databases">
        <title>Sapientia aquatica gen. nov., sp. nov., isolated from a crater lake.</title>
        <authorList>
            <person name="Felfoldi T."/>
            <person name="Szabo A."/>
            <person name="Toth E."/>
            <person name="Schumann P."/>
            <person name="Keki Z."/>
            <person name="Marialigeti K."/>
            <person name="Mathe I."/>
        </authorList>
    </citation>
    <scope>NUCLEOTIDE SEQUENCE [LARGE SCALE GENOMIC DNA]</scope>
    <source>
        <strain evidence="4 5">SA-152</strain>
    </source>
</reference>
<evidence type="ECO:0000256" key="1">
    <source>
        <dbReference type="ARBA" id="ARBA00022553"/>
    </source>
</evidence>
<gene>
    <name evidence="4" type="ORF">E2I14_10525</name>
</gene>
<keyword evidence="5" id="KW-1185">Reference proteome</keyword>
<dbReference type="Proteomes" id="UP000294829">
    <property type="component" value="Unassembled WGS sequence"/>
</dbReference>
<evidence type="ECO:0000259" key="3">
    <source>
        <dbReference type="PROSITE" id="PS50110"/>
    </source>
</evidence>
<feature type="modified residue" description="4-aspartylphosphate" evidence="2">
    <location>
        <position position="62"/>
    </location>
</feature>
<dbReference type="PANTHER" id="PTHR44591:SF19">
    <property type="entry name" value="TWO-COMPONENT RESPONSE REGULATOR-RELATED"/>
    <property type="match status" value="1"/>
</dbReference>
<evidence type="ECO:0000313" key="4">
    <source>
        <dbReference type="EMBL" id="TDK66018.1"/>
    </source>
</evidence>
<protein>
    <submittedName>
        <fullName evidence="4">Response regulator</fullName>
    </submittedName>
</protein>
<proteinExistence type="predicted"/>
<sequence length="162" mass="17971">MHSNIVLCVDDDSTVLAALRIVLGKILGSEVIVEIASSGKEALLLCAELEAEGREVSVVVSDFLMPQMRGDELLVRIHQQYPNTVNIMLTGQSDLEGVKRAINQANLYRFLEKPFNNADLVLTVRSALKSYNQHREQIEKIDTLQRRIAELEAKLGVGVGDQ</sequence>
<dbReference type="RefSeq" id="WP_133328193.1">
    <property type="nucleotide sequence ID" value="NZ_SMYL01000004.1"/>
</dbReference>
<dbReference type="SMART" id="SM00448">
    <property type="entry name" value="REC"/>
    <property type="match status" value="1"/>
</dbReference>
<dbReference type="InterPro" id="IPR011006">
    <property type="entry name" value="CheY-like_superfamily"/>
</dbReference>
<feature type="domain" description="Response regulatory" evidence="3">
    <location>
        <begin position="5"/>
        <end position="128"/>
    </location>
</feature>
<organism evidence="4 5">
    <name type="scientific">Sapientia aquatica</name>
    <dbReference type="NCBI Taxonomy" id="1549640"/>
    <lineage>
        <taxon>Bacteria</taxon>
        <taxon>Pseudomonadati</taxon>
        <taxon>Pseudomonadota</taxon>
        <taxon>Betaproteobacteria</taxon>
        <taxon>Burkholderiales</taxon>
        <taxon>Oxalobacteraceae</taxon>
        <taxon>Sapientia</taxon>
    </lineage>
</organism>
<accession>A0A4R5W3L1</accession>
<evidence type="ECO:0000313" key="5">
    <source>
        <dbReference type="Proteomes" id="UP000294829"/>
    </source>
</evidence>
<dbReference type="SUPFAM" id="SSF52172">
    <property type="entry name" value="CheY-like"/>
    <property type="match status" value="1"/>
</dbReference>
<dbReference type="AlphaFoldDB" id="A0A4R5W3L1"/>
<dbReference type="Pfam" id="PF00072">
    <property type="entry name" value="Response_reg"/>
    <property type="match status" value="1"/>
</dbReference>
<name>A0A4R5W3L1_9BURK</name>
<dbReference type="EMBL" id="SMYL01000004">
    <property type="protein sequence ID" value="TDK66018.1"/>
    <property type="molecule type" value="Genomic_DNA"/>
</dbReference>
<dbReference type="PANTHER" id="PTHR44591">
    <property type="entry name" value="STRESS RESPONSE REGULATOR PROTEIN 1"/>
    <property type="match status" value="1"/>
</dbReference>
<dbReference type="InterPro" id="IPR050595">
    <property type="entry name" value="Bact_response_regulator"/>
</dbReference>
<evidence type="ECO:0000256" key="2">
    <source>
        <dbReference type="PROSITE-ProRule" id="PRU00169"/>
    </source>
</evidence>
<dbReference type="PROSITE" id="PS50110">
    <property type="entry name" value="RESPONSE_REGULATORY"/>
    <property type="match status" value="1"/>
</dbReference>